<evidence type="ECO:0008006" key="2">
    <source>
        <dbReference type="Google" id="ProtNLM"/>
    </source>
</evidence>
<sequence length="117" mass="13537">MHVETFKQAGIGFQVKPHAVVAKHIYRTILQPYVKEFLSFERAEIFEIEVEEGMKCVGKKASEIGTPNGMKILVLERAGKYLNEDTKMEPKDWLTLIVDWKSTKKGVDFMNRWFTKG</sequence>
<name>X1I4R5_9ZZZZ</name>
<reference evidence="1" key="1">
    <citation type="journal article" date="2014" name="Front. Microbiol.">
        <title>High frequency of phylogenetically diverse reductive dehalogenase-homologous genes in deep subseafloor sedimentary metagenomes.</title>
        <authorList>
            <person name="Kawai M."/>
            <person name="Futagami T."/>
            <person name="Toyoda A."/>
            <person name="Takaki Y."/>
            <person name="Nishi S."/>
            <person name="Hori S."/>
            <person name="Arai W."/>
            <person name="Tsubouchi T."/>
            <person name="Morono Y."/>
            <person name="Uchiyama I."/>
            <person name="Ito T."/>
            <person name="Fujiyama A."/>
            <person name="Inagaki F."/>
            <person name="Takami H."/>
        </authorList>
    </citation>
    <scope>NUCLEOTIDE SEQUENCE</scope>
    <source>
        <strain evidence="1">Expedition CK06-06</strain>
    </source>
</reference>
<proteinExistence type="predicted"/>
<gene>
    <name evidence="1" type="ORF">S03H2_50311</name>
</gene>
<dbReference type="InterPro" id="IPR036721">
    <property type="entry name" value="RCK_C_sf"/>
</dbReference>
<evidence type="ECO:0000313" key="1">
    <source>
        <dbReference type="EMBL" id="GAH64300.1"/>
    </source>
</evidence>
<organism evidence="1">
    <name type="scientific">marine sediment metagenome</name>
    <dbReference type="NCBI Taxonomy" id="412755"/>
    <lineage>
        <taxon>unclassified sequences</taxon>
        <taxon>metagenomes</taxon>
        <taxon>ecological metagenomes</taxon>
    </lineage>
</organism>
<protein>
    <recommendedName>
        <fullName evidence="2">RCK C-terminal domain-containing protein</fullName>
    </recommendedName>
</protein>
<dbReference type="AlphaFoldDB" id="X1I4R5"/>
<comment type="caution">
    <text evidence="1">The sequence shown here is derived from an EMBL/GenBank/DDBJ whole genome shotgun (WGS) entry which is preliminary data.</text>
</comment>
<dbReference type="EMBL" id="BARU01031845">
    <property type="protein sequence ID" value="GAH64300.1"/>
    <property type="molecule type" value="Genomic_DNA"/>
</dbReference>
<dbReference type="GO" id="GO:0006813">
    <property type="term" value="P:potassium ion transport"/>
    <property type="evidence" value="ECO:0007669"/>
    <property type="project" value="InterPro"/>
</dbReference>
<dbReference type="Gene3D" id="3.30.70.1450">
    <property type="entry name" value="Regulator of K+ conductance, C-terminal domain"/>
    <property type="match status" value="1"/>
</dbReference>
<accession>X1I4R5</accession>
<dbReference type="SUPFAM" id="SSF116726">
    <property type="entry name" value="TrkA C-terminal domain-like"/>
    <property type="match status" value="1"/>
</dbReference>